<evidence type="ECO:0000313" key="4">
    <source>
        <dbReference type="Proteomes" id="UP001422759"/>
    </source>
</evidence>
<name>A0ABN3A8B7_9ACTN</name>
<dbReference type="CDD" id="cd18770">
    <property type="entry name" value="PIN_Mut7-C-like"/>
    <property type="match status" value="1"/>
</dbReference>
<evidence type="ECO:0000313" key="3">
    <source>
        <dbReference type="EMBL" id="GAA2156036.1"/>
    </source>
</evidence>
<dbReference type="RefSeq" id="WP_344468815.1">
    <property type="nucleotide sequence ID" value="NZ_BAAANT010000049.1"/>
</dbReference>
<sequence length="153" mass="16493">MKILLDENVPVPLAYMARLLLKQHELHHVAEIDGWAGTKDTDLYARAAAAGFQVVITNDTKQMARPLEVAAIAASGLHRVEYRHNHKHGGLVGLGTAVATVCAGLPHALRELEQAASQLLISLTSIDPSHQSRLRIVDPTASPPKHWPAPGDS</sequence>
<feature type="domain" description="VapC45 PIN like" evidence="2">
    <location>
        <begin position="1"/>
        <end position="78"/>
    </location>
</feature>
<dbReference type="InterPro" id="IPR041375">
    <property type="entry name" value="VapC45_PIN-like"/>
</dbReference>
<reference evidence="3 4" key="1">
    <citation type="journal article" date="2019" name="Int. J. Syst. Evol. Microbiol.">
        <title>The Global Catalogue of Microorganisms (GCM) 10K type strain sequencing project: providing services to taxonomists for standard genome sequencing and annotation.</title>
        <authorList>
            <consortium name="The Broad Institute Genomics Platform"/>
            <consortium name="The Broad Institute Genome Sequencing Center for Infectious Disease"/>
            <person name="Wu L."/>
            <person name="Ma J."/>
        </authorList>
    </citation>
    <scope>NUCLEOTIDE SEQUENCE [LARGE SCALE GENOMIC DNA]</scope>
    <source>
        <strain evidence="3 4">JCM 14560</strain>
    </source>
</reference>
<evidence type="ECO:0000259" key="2">
    <source>
        <dbReference type="Pfam" id="PF18478"/>
    </source>
</evidence>
<gene>
    <name evidence="3" type="ORF">GCM10009760_56570</name>
</gene>
<comment type="caution">
    <text evidence="3">The sequence shown here is derived from an EMBL/GenBank/DDBJ whole genome shotgun (WGS) entry which is preliminary data.</text>
</comment>
<dbReference type="Proteomes" id="UP001422759">
    <property type="component" value="Unassembled WGS sequence"/>
</dbReference>
<feature type="region of interest" description="Disordered" evidence="1">
    <location>
        <begin position="134"/>
        <end position="153"/>
    </location>
</feature>
<evidence type="ECO:0000256" key="1">
    <source>
        <dbReference type="SAM" id="MobiDB-lite"/>
    </source>
</evidence>
<accession>A0ABN3A8B7</accession>
<protein>
    <recommendedName>
        <fullName evidence="2">VapC45 PIN like domain-containing protein</fullName>
    </recommendedName>
</protein>
<proteinExistence type="predicted"/>
<dbReference type="Pfam" id="PF18478">
    <property type="entry name" value="PIN_10"/>
    <property type="match status" value="1"/>
</dbReference>
<keyword evidence="4" id="KW-1185">Reference proteome</keyword>
<organism evidence="3 4">
    <name type="scientific">Kitasatospora kazusensis</name>
    <dbReference type="NCBI Taxonomy" id="407974"/>
    <lineage>
        <taxon>Bacteria</taxon>
        <taxon>Bacillati</taxon>
        <taxon>Actinomycetota</taxon>
        <taxon>Actinomycetes</taxon>
        <taxon>Kitasatosporales</taxon>
        <taxon>Streptomycetaceae</taxon>
        <taxon>Kitasatospora</taxon>
    </lineage>
</organism>
<dbReference type="EMBL" id="BAAANT010000049">
    <property type="protein sequence ID" value="GAA2156036.1"/>
    <property type="molecule type" value="Genomic_DNA"/>
</dbReference>